<accession>A0A3G4ZNF1</accession>
<evidence type="ECO:0000313" key="2">
    <source>
        <dbReference type="EMBL" id="AYV76395.1"/>
    </source>
</evidence>
<keyword evidence="1" id="KW-1133">Transmembrane helix</keyword>
<proteinExistence type="predicted"/>
<reference evidence="2" key="1">
    <citation type="submission" date="2018-10" db="EMBL/GenBank/DDBJ databases">
        <title>Hidden diversity of soil giant viruses.</title>
        <authorList>
            <person name="Schulz F."/>
            <person name="Alteio L."/>
            <person name="Goudeau D."/>
            <person name="Ryan E.M."/>
            <person name="Malmstrom R.R."/>
            <person name="Blanchard J."/>
            <person name="Woyke T."/>
        </authorList>
    </citation>
    <scope>NUCLEOTIDE SEQUENCE</scope>
    <source>
        <strain evidence="2">TEV1</strain>
    </source>
</reference>
<gene>
    <name evidence="2" type="ORF">Terrestrivirus6_21</name>
</gene>
<name>A0A3G4ZNF1_9VIRU</name>
<protein>
    <submittedName>
        <fullName evidence="2">Uncharacterized protein</fullName>
    </submittedName>
</protein>
<keyword evidence="1" id="KW-0472">Membrane</keyword>
<evidence type="ECO:0000256" key="1">
    <source>
        <dbReference type="SAM" id="Phobius"/>
    </source>
</evidence>
<feature type="transmembrane region" description="Helical" evidence="1">
    <location>
        <begin position="130"/>
        <end position="155"/>
    </location>
</feature>
<dbReference type="EMBL" id="MK071984">
    <property type="protein sequence ID" value="AYV76395.1"/>
    <property type="molecule type" value="Genomic_DNA"/>
</dbReference>
<keyword evidence="1" id="KW-0812">Transmembrane</keyword>
<feature type="transmembrane region" description="Helical" evidence="1">
    <location>
        <begin position="12"/>
        <end position="31"/>
    </location>
</feature>
<organism evidence="2">
    <name type="scientific">Terrestrivirus sp</name>
    <dbReference type="NCBI Taxonomy" id="2487775"/>
    <lineage>
        <taxon>Viruses</taxon>
        <taxon>Varidnaviria</taxon>
        <taxon>Bamfordvirae</taxon>
        <taxon>Nucleocytoviricota</taxon>
        <taxon>Megaviricetes</taxon>
        <taxon>Imitervirales</taxon>
        <taxon>Mimiviridae</taxon>
        <taxon>Klosneuvirinae</taxon>
    </lineage>
</organism>
<sequence>MNKYASNICFELFILVFLGLILGFYGVSFHYDKLFYENVLQKTICTNLNPYQITTYTSPVKDFPVDSLTYYKIPNYNYDFGANYTCWWNPFNNLMSLSYFTTLDGTVYERSGYYSSSPIFYSNNIRTWKITMICLFSILSVLGFVRILSLIFNIIRYRQTVQYTDLNVNTSNTTNTDINTNSV</sequence>